<dbReference type="SUPFAM" id="SSF55729">
    <property type="entry name" value="Acyl-CoA N-acyltransferases (Nat)"/>
    <property type="match status" value="1"/>
</dbReference>
<evidence type="ECO:0000313" key="2">
    <source>
        <dbReference type="EMBL" id="SHI79333.1"/>
    </source>
</evidence>
<dbReference type="GO" id="GO:0005737">
    <property type="term" value="C:cytoplasm"/>
    <property type="evidence" value="ECO:0007669"/>
    <property type="project" value="TreeGrafter"/>
</dbReference>
<dbReference type="EMBL" id="FQZG01000015">
    <property type="protein sequence ID" value="SHI79333.1"/>
    <property type="molecule type" value="Genomic_DNA"/>
</dbReference>
<name>A0A1M6E1S1_9ACTN</name>
<sequence>MPQFPDEVIQLDRGRLRPVRESDLADITAACNDDAIRAWLPLPIPYTPEDAHAFAFDFAPQELASGAGIERAVESEGRLCGMIGLKTTSWKVGSTEAGYWSAPWGRGRGLMTTALLAMTGFAFAQGLHRVEVRVATGNLASLGVALRAGFRIEGTLRQAARTHDGPVDILVLSRLDTDPPF</sequence>
<dbReference type="OrthoDB" id="9795188at2"/>
<evidence type="ECO:0000259" key="1">
    <source>
        <dbReference type="PROSITE" id="PS51186"/>
    </source>
</evidence>
<dbReference type="InterPro" id="IPR016181">
    <property type="entry name" value="Acyl_CoA_acyltransferase"/>
</dbReference>
<dbReference type="STRING" id="1123357.SAMN02745244_01071"/>
<dbReference type="InterPro" id="IPR000182">
    <property type="entry name" value="GNAT_dom"/>
</dbReference>
<dbReference type="PANTHER" id="PTHR43441">
    <property type="entry name" value="RIBOSOMAL-PROTEIN-SERINE ACETYLTRANSFERASE"/>
    <property type="match status" value="1"/>
</dbReference>
<feature type="domain" description="N-acetyltransferase" evidence="1">
    <location>
        <begin position="14"/>
        <end position="176"/>
    </location>
</feature>
<dbReference type="Pfam" id="PF13302">
    <property type="entry name" value="Acetyltransf_3"/>
    <property type="match status" value="1"/>
</dbReference>
<proteinExistence type="predicted"/>
<organism evidence="2 3">
    <name type="scientific">Tessaracoccus bendigoensis DSM 12906</name>
    <dbReference type="NCBI Taxonomy" id="1123357"/>
    <lineage>
        <taxon>Bacteria</taxon>
        <taxon>Bacillati</taxon>
        <taxon>Actinomycetota</taxon>
        <taxon>Actinomycetes</taxon>
        <taxon>Propionibacteriales</taxon>
        <taxon>Propionibacteriaceae</taxon>
        <taxon>Tessaracoccus</taxon>
    </lineage>
</organism>
<keyword evidence="2" id="KW-0808">Transferase</keyword>
<dbReference type="Gene3D" id="3.40.630.30">
    <property type="match status" value="1"/>
</dbReference>
<protein>
    <submittedName>
        <fullName evidence="2">Protein N-acetyltransferase, RimJ/RimL family</fullName>
    </submittedName>
</protein>
<reference evidence="2 3" key="1">
    <citation type="submission" date="2016-11" db="EMBL/GenBank/DDBJ databases">
        <authorList>
            <person name="Jaros S."/>
            <person name="Januszkiewicz K."/>
            <person name="Wedrychowicz H."/>
        </authorList>
    </citation>
    <scope>NUCLEOTIDE SEQUENCE [LARGE SCALE GENOMIC DNA]</scope>
    <source>
        <strain evidence="2 3">DSM 12906</strain>
    </source>
</reference>
<dbReference type="RefSeq" id="WP_073186509.1">
    <property type="nucleotide sequence ID" value="NZ_FQZG01000015.1"/>
</dbReference>
<dbReference type="GO" id="GO:1990189">
    <property type="term" value="F:protein N-terminal-serine acetyltransferase activity"/>
    <property type="evidence" value="ECO:0007669"/>
    <property type="project" value="TreeGrafter"/>
</dbReference>
<dbReference type="AlphaFoldDB" id="A0A1M6E1S1"/>
<dbReference type="Proteomes" id="UP000184512">
    <property type="component" value="Unassembled WGS sequence"/>
</dbReference>
<accession>A0A1M6E1S1</accession>
<dbReference type="PROSITE" id="PS51186">
    <property type="entry name" value="GNAT"/>
    <property type="match status" value="1"/>
</dbReference>
<keyword evidence="3" id="KW-1185">Reference proteome</keyword>
<dbReference type="InterPro" id="IPR051908">
    <property type="entry name" value="Ribosomal_N-acetyltransferase"/>
</dbReference>
<dbReference type="PANTHER" id="PTHR43441:SF10">
    <property type="entry name" value="ACETYLTRANSFERASE"/>
    <property type="match status" value="1"/>
</dbReference>
<dbReference type="GO" id="GO:0008999">
    <property type="term" value="F:protein-N-terminal-alanine acetyltransferase activity"/>
    <property type="evidence" value="ECO:0007669"/>
    <property type="project" value="TreeGrafter"/>
</dbReference>
<evidence type="ECO:0000313" key="3">
    <source>
        <dbReference type="Proteomes" id="UP000184512"/>
    </source>
</evidence>
<gene>
    <name evidence="2" type="ORF">SAMN02745244_01071</name>
</gene>